<name>A0ABW4JDD0_9BACL</name>
<dbReference type="PANTHER" id="PTHR36978">
    <property type="entry name" value="P-LOOP CONTAINING NUCLEOTIDE TRIPHOSPHATE HYDROLASE"/>
    <property type="match status" value="1"/>
</dbReference>
<keyword evidence="1" id="KW-0808">Transferase</keyword>
<dbReference type="PANTHER" id="PTHR36978:SF4">
    <property type="entry name" value="P-LOOP CONTAINING NUCLEOSIDE TRIPHOSPHATE HYDROLASE PROTEIN"/>
    <property type="match status" value="1"/>
</dbReference>
<keyword evidence="2" id="KW-1185">Reference proteome</keyword>
<reference evidence="2" key="1">
    <citation type="journal article" date="2019" name="Int. J. Syst. Evol. Microbiol.">
        <title>The Global Catalogue of Microorganisms (GCM) 10K type strain sequencing project: providing services to taxonomists for standard genome sequencing and annotation.</title>
        <authorList>
            <consortium name="The Broad Institute Genomics Platform"/>
            <consortium name="The Broad Institute Genome Sequencing Center for Infectious Disease"/>
            <person name="Wu L."/>
            <person name="Ma J."/>
        </authorList>
    </citation>
    <scope>NUCLEOTIDE SEQUENCE [LARGE SCALE GENOMIC DNA]</scope>
    <source>
        <strain evidence="2">CGMCC 1.12286</strain>
    </source>
</reference>
<dbReference type="Gene3D" id="3.40.50.300">
    <property type="entry name" value="P-loop containing nucleotide triphosphate hydrolases"/>
    <property type="match status" value="1"/>
</dbReference>
<dbReference type="RefSeq" id="WP_377942209.1">
    <property type="nucleotide sequence ID" value="NZ_JBHUCX010000020.1"/>
</dbReference>
<gene>
    <name evidence="1" type="ORF">ACFSB2_06415</name>
</gene>
<dbReference type="Pfam" id="PF17784">
    <property type="entry name" value="Sulfotransfer_4"/>
    <property type="match status" value="1"/>
</dbReference>
<dbReference type="EC" id="2.8.2.-" evidence="1"/>
<accession>A0ABW4JDD0</accession>
<dbReference type="InterPro" id="IPR027417">
    <property type="entry name" value="P-loop_NTPase"/>
</dbReference>
<dbReference type="GO" id="GO:0016740">
    <property type="term" value="F:transferase activity"/>
    <property type="evidence" value="ECO:0007669"/>
    <property type="project" value="UniProtKB-KW"/>
</dbReference>
<dbReference type="SUPFAM" id="SSF52540">
    <property type="entry name" value="P-loop containing nucleoside triphosphate hydrolases"/>
    <property type="match status" value="1"/>
</dbReference>
<sequence>MGLRVVGAGLPRTGTSSQRYAFEHLLGGRCHHMSTIPGHPFNLGDDWNRALKDEAIDWDRLFDGYVAAVDWPTSLFWREISEANPDALVLLSVRDSAKEWWHSVNATILQPARMALAPDWNEGRALLDLLERFAGTTKWDDPSVMMAAYERHNAKVRSSVPPHRLLEWNAKEGWGPICRALHLPVPNTPFPWVNRRSDWG</sequence>
<evidence type="ECO:0000313" key="2">
    <source>
        <dbReference type="Proteomes" id="UP001597079"/>
    </source>
</evidence>
<protein>
    <submittedName>
        <fullName evidence="1">Sulfotransferase family protein</fullName>
        <ecNumber evidence="1">2.8.2.-</ecNumber>
    </submittedName>
</protein>
<dbReference type="InterPro" id="IPR040632">
    <property type="entry name" value="Sulfotransfer_4"/>
</dbReference>
<evidence type="ECO:0000313" key="1">
    <source>
        <dbReference type="EMBL" id="MFD1674337.1"/>
    </source>
</evidence>
<comment type="caution">
    <text evidence="1">The sequence shown here is derived from an EMBL/GenBank/DDBJ whole genome shotgun (WGS) entry which is preliminary data.</text>
</comment>
<dbReference type="EMBL" id="JBHUCX010000020">
    <property type="protein sequence ID" value="MFD1674337.1"/>
    <property type="molecule type" value="Genomic_DNA"/>
</dbReference>
<dbReference type="Proteomes" id="UP001597079">
    <property type="component" value="Unassembled WGS sequence"/>
</dbReference>
<proteinExistence type="predicted"/>
<organism evidence="1 2">
    <name type="scientific">Alicyclobacillus fodiniaquatilis</name>
    <dbReference type="NCBI Taxonomy" id="1661150"/>
    <lineage>
        <taxon>Bacteria</taxon>
        <taxon>Bacillati</taxon>
        <taxon>Bacillota</taxon>
        <taxon>Bacilli</taxon>
        <taxon>Bacillales</taxon>
        <taxon>Alicyclobacillaceae</taxon>
        <taxon>Alicyclobacillus</taxon>
    </lineage>
</organism>